<evidence type="ECO:0000313" key="6">
    <source>
        <dbReference type="EMBL" id="GAA3828562.1"/>
    </source>
</evidence>
<reference evidence="7" key="1">
    <citation type="journal article" date="2019" name="Int. J. Syst. Evol. Microbiol.">
        <title>The Global Catalogue of Microorganisms (GCM) 10K type strain sequencing project: providing services to taxonomists for standard genome sequencing and annotation.</title>
        <authorList>
            <consortium name="The Broad Institute Genomics Platform"/>
            <consortium name="The Broad Institute Genome Sequencing Center for Infectious Disease"/>
            <person name="Wu L."/>
            <person name="Ma J."/>
        </authorList>
    </citation>
    <scope>NUCLEOTIDE SEQUENCE [LARGE SCALE GENOMIC DNA]</scope>
    <source>
        <strain evidence="7">JCM 16908</strain>
    </source>
</reference>
<keyword evidence="3 4" id="KW-0067">ATP-binding</keyword>
<dbReference type="Gene3D" id="3.30.470.20">
    <property type="entry name" value="ATP-grasp fold, B domain"/>
    <property type="match status" value="1"/>
</dbReference>
<dbReference type="PROSITE" id="PS50975">
    <property type="entry name" value="ATP_GRASP"/>
    <property type="match status" value="1"/>
</dbReference>
<feature type="domain" description="ATP-grasp" evidence="5">
    <location>
        <begin position="114"/>
        <end position="305"/>
    </location>
</feature>
<dbReference type="PANTHER" id="PTHR43585:SF2">
    <property type="entry name" value="ATP-GRASP ENZYME FSQD"/>
    <property type="match status" value="1"/>
</dbReference>
<proteinExistence type="predicted"/>
<accession>A0ABP7IW85</accession>
<evidence type="ECO:0000313" key="7">
    <source>
        <dbReference type="Proteomes" id="UP001500888"/>
    </source>
</evidence>
<gene>
    <name evidence="6" type="ORF">GCM10022226_56740</name>
</gene>
<dbReference type="InterPro" id="IPR052032">
    <property type="entry name" value="ATP-dep_AA_Ligase"/>
</dbReference>
<dbReference type="InterPro" id="IPR011761">
    <property type="entry name" value="ATP-grasp"/>
</dbReference>
<dbReference type="Gene3D" id="3.30.1490.20">
    <property type="entry name" value="ATP-grasp fold, A domain"/>
    <property type="match status" value="1"/>
</dbReference>
<dbReference type="SUPFAM" id="SSF56059">
    <property type="entry name" value="Glutathione synthetase ATP-binding domain-like"/>
    <property type="match status" value="1"/>
</dbReference>
<name>A0ABP7IW85_9ACTN</name>
<dbReference type="RefSeq" id="WP_344946744.1">
    <property type="nucleotide sequence ID" value="NZ_BAAAZR010000027.1"/>
</dbReference>
<dbReference type="EMBL" id="BAAAZR010000027">
    <property type="protein sequence ID" value="GAA3828562.1"/>
    <property type="molecule type" value="Genomic_DNA"/>
</dbReference>
<evidence type="ECO:0000256" key="1">
    <source>
        <dbReference type="ARBA" id="ARBA00022598"/>
    </source>
</evidence>
<dbReference type="Pfam" id="PF13535">
    <property type="entry name" value="ATP-grasp_4"/>
    <property type="match status" value="1"/>
</dbReference>
<evidence type="ECO:0000259" key="5">
    <source>
        <dbReference type="PROSITE" id="PS50975"/>
    </source>
</evidence>
<evidence type="ECO:0000256" key="2">
    <source>
        <dbReference type="ARBA" id="ARBA00022741"/>
    </source>
</evidence>
<organism evidence="6 7">
    <name type="scientific">Sphaerisporangium flaviroseum</name>
    <dbReference type="NCBI Taxonomy" id="509199"/>
    <lineage>
        <taxon>Bacteria</taxon>
        <taxon>Bacillati</taxon>
        <taxon>Actinomycetota</taxon>
        <taxon>Actinomycetes</taxon>
        <taxon>Streptosporangiales</taxon>
        <taxon>Streptosporangiaceae</taxon>
        <taxon>Sphaerisporangium</taxon>
    </lineage>
</organism>
<dbReference type="SMART" id="SM01209">
    <property type="entry name" value="GARS_A"/>
    <property type="match status" value="1"/>
</dbReference>
<keyword evidence="2 4" id="KW-0547">Nucleotide-binding</keyword>
<sequence>MAERVRDDRPSVVCVAGRRVVDVLAEMGVRTVLLGDPTPIDLACTVDVPVDVDLDDWTATEAAVRRIHDAHPLDAVLSVYDSCLPLAGYLAARLNVAGLDLPAAMNCGNKLRMRLALEGAEIPGPAYVVVGDPDEGEAAAARLGHPVVVKKITDARGKGSRVCRNPADVGEAIAVLREETSPNLLIEEYVEGPEYAVQTVTTGGVTEVVSVLAQQTAEGQRPVEIGYDFPSGLDGESLRRLGDFVARALRALGFGDGIAHAQVRLSGSAPVLINVKPRPPGGRLCAVTEAVSGVDMVRAAVEVALGRPISRRAPTARYARYRCMTTDVAGTVDYEPVTPHGAKGELPPPTVAMDVEPGDEVLPLDHPGGGVYGRIVVYTESAAELEPAYRSVLDVLRPRVHPSGT</sequence>
<keyword evidence="1" id="KW-0436">Ligase</keyword>
<evidence type="ECO:0000256" key="4">
    <source>
        <dbReference type="PROSITE-ProRule" id="PRU00409"/>
    </source>
</evidence>
<dbReference type="InterPro" id="IPR013815">
    <property type="entry name" value="ATP_grasp_subdomain_1"/>
</dbReference>
<protein>
    <recommendedName>
        <fullName evidence="5">ATP-grasp domain-containing protein</fullName>
    </recommendedName>
</protein>
<comment type="caution">
    <text evidence="6">The sequence shown here is derived from an EMBL/GenBank/DDBJ whole genome shotgun (WGS) entry which is preliminary data.</text>
</comment>
<dbReference type="Gene3D" id="3.40.50.20">
    <property type="match status" value="1"/>
</dbReference>
<dbReference type="Proteomes" id="UP001500888">
    <property type="component" value="Unassembled WGS sequence"/>
</dbReference>
<evidence type="ECO:0000256" key="3">
    <source>
        <dbReference type="ARBA" id="ARBA00022840"/>
    </source>
</evidence>
<dbReference type="PANTHER" id="PTHR43585">
    <property type="entry name" value="FUMIPYRROLE BIOSYNTHESIS PROTEIN C"/>
    <property type="match status" value="1"/>
</dbReference>
<keyword evidence="7" id="KW-1185">Reference proteome</keyword>